<evidence type="ECO:0000313" key="3">
    <source>
        <dbReference type="Proteomes" id="UP000006693"/>
    </source>
</evidence>
<dbReference type="AlphaFoldDB" id="A0A0H2WIE4"/>
<keyword evidence="3" id="KW-1185">Reference proteome</keyword>
<evidence type="ECO:0000313" key="2">
    <source>
        <dbReference type="EMBL" id="AAU49265.1"/>
    </source>
</evidence>
<dbReference type="HOGENOM" id="CLU_3402532_0_0_4"/>
<organism evidence="2 3">
    <name type="scientific">Burkholderia mallei (strain ATCC 23344)</name>
    <dbReference type="NCBI Taxonomy" id="243160"/>
    <lineage>
        <taxon>Bacteria</taxon>
        <taxon>Pseudomonadati</taxon>
        <taxon>Pseudomonadota</taxon>
        <taxon>Betaproteobacteria</taxon>
        <taxon>Burkholderiales</taxon>
        <taxon>Burkholderiaceae</taxon>
        <taxon>Burkholderia</taxon>
        <taxon>pseudomallei group</taxon>
    </lineage>
</organism>
<protein>
    <submittedName>
        <fullName evidence="2">Uncharacterized protein</fullName>
    </submittedName>
</protein>
<sequence>MQKSPKGKQGKAENPIHTGLVHPAQTIRSP</sequence>
<evidence type="ECO:0000256" key="1">
    <source>
        <dbReference type="SAM" id="MobiDB-lite"/>
    </source>
</evidence>
<dbReference type="EMBL" id="CP000010">
    <property type="protein sequence ID" value="AAU49265.1"/>
    <property type="molecule type" value="Genomic_DNA"/>
</dbReference>
<dbReference type="KEGG" id="bma:BMA0499"/>
<dbReference type="Proteomes" id="UP000006693">
    <property type="component" value="Chromosome 1"/>
</dbReference>
<proteinExistence type="predicted"/>
<reference evidence="2 3" key="1">
    <citation type="journal article" date="2004" name="Proc. Natl. Acad. Sci. U.S.A.">
        <title>Structural flexibility in the Burkholderia mallei genome.</title>
        <authorList>
            <person name="Nierman W.C."/>
            <person name="DeShazer D."/>
            <person name="Kim H.S."/>
            <person name="Tettelin H."/>
            <person name="Nelson K.E."/>
            <person name="Feldblyum T."/>
            <person name="Ulrich R.L."/>
            <person name="Ronning C.M."/>
            <person name="Brinkac L.M."/>
            <person name="Daugherty S.C."/>
            <person name="Davidsen T.D."/>
            <person name="Deboy R.T."/>
            <person name="Dimitrov G."/>
            <person name="Dodson R.J."/>
            <person name="Durkin A.S."/>
            <person name="Gwinn M.L."/>
            <person name="Haft D.H."/>
            <person name="Khouri H."/>
            <person name="Kolonay J.F."/>
            <person name="Madupu R."/>
            <person name="Mohammoud Y."/>
            <person name="Nelson W.C."/>
            <person name="Radune D."/>
            <person name="Romero C.M."/>
            <person name="Sarria S."/>
            <person name="Selengut J."/>
            <person name="Shamblin C."/>
            <person name="Sullivan S.A."/>
            <person name="White O."/>
            <person name="Yu Y."/>
            <person name="Zafar N."/>
            <person name="Zhou L."/>
            <person name="Fraser C.M."/>
        </authorList>
    </citation>
    <scope>NUCLEOTIDE SEQUENCE [LARGE SCALE GENOMIC DNA]</scope>
    <source>
        <strain evidence="2 3">ATCC 23344</strain>
    </source>
</reference>
<name>A0A0H2WIE4_BURMA</name>
<feature type="region of interest" description="Disordered" evidence="1">
    <location>
        <begin position="1"/>
        <end position="30"/>
    </location>
</feature>
<gene>
    <name evidence="2" type="ordered locus">BMA0499</name>
</gene>
<accession>A0A0H2WIE4</accession>